<name>A0ABS4QTX7_9NOCA</name>
<organism evidence="3 4">
    <name type="scientific">Nocardia goodfellowii</name>
    <dbReference type="NCBI Taxonomy" id="882446"/>
    <lineage>
        <taxon>Bacteria</taxon>
        <taxon>Bacillati</taxon>
        <taxon>Actinomycetota</taxon>
        <taxon>Actinomycetes</taxon>
        <taxon>Mycobacteriales</taxon>
        <taxon>Nocardiaceae</taxon>
        <taxon>Nocardia</taxon>
    </lineage>
</organism>
<proteinExistence type="predicted"/>
<protein>
    <recommendedName>
        <fullName evidence="5">DUF2637 domain-containing protein</fullName>
    </recommendedName>
</protein>
<accession>A0ABS4QTX7</accession>
<comment type="caution">
    <text evidence="3">The sequence shown here is derived from an EMBL/GenBank/DDBJ whole genome shotgun (WGS) entry which is preliminary data.</text>
</comment>
<evidence type="ECO:0000256" key="2">
    <source>
        <dbReference type="SAM" id="Phobius"/>
    </source>
</evidence>
<feature type="compositionally biased region" description="Basic and acidic residues" evidence="1">
    <location>
        <begin position="1"/>
        <end position="10"/>
    </location>
</feature>
<feature type="transmembrane region" description="Helical" evidence="2">
    <location>
        <begin position="128"/>
        <end position="146"/>
    </location>
</feature>
<dbReference type="EMBL" id="JAGGMR010000002">
    <property type="protein sequence ID" value="MBP2194558.1"/>
    <property type="molecule type" value="Genomic_DNA"/>
</dbReference>
<feature type="compositionally biased region" description="Low complexity" evidence="1">
    <location>
        <begin position="391"/>
        <end position="404"/>
    </location>
</feature>
<reference evidence="3 4" key="1">
    <citation type="submission" date="2021-03" db="EMBL/GenBank/DDBJ databases">
        <title>Sequencing the genomes of 1000 actinobacteria strains.</title>
        <authorList>
            <person name="Klenk H.-P."/>
        </authorList>
    </citation>
    <scope>NUCLEOTIDE SEQUENCE [LARGE SCALE GENOMIC DNA]</scope>
    <source>
        <strain evidence="3 4">DSM 45516</strain>
    </source>
</reference>
<sequence length="582" mass="63433">MISRDTRTARSTEPVDEVHSLAQRLETERGRRELLGGDATHVLTETPTEAELAKLREAAQWRRGKLLEAERADLADQLAAAEELRKASAEIRAADIRDAVDARKALAAQRRAETPASTIAELHRYSRWTRYAIAVIIGIGMIWSAINVQKNAAPGGTSDPLFWASYLLEAMISGLLIIIALGTAKMRDTADVEAHPLTRLAEVALFVLTFGLNVYPYVRAGDWYQTVVHGIAPAMIGLSLVVLHSMGAGYAKSRAKIAEKITGAVELPELPALHTVHRAPAQDTVHPAVSYRTEQPDETVHPEISETVHALETVHRAPETGTAAAHPDIELGDETVQLPRTAQEAPRHRAGAPVAADLGVRAEQLEVHTEQRAEQPATVGDHDDTDHQEQAEAPARTAAAVAPRDAAETEQPEPEHRALENTKEGQRGTAGDRDPGAAVETVHTDTVQLPRTEQEGAQEDTAHRAPRPETVHRAAEETVQDTVQVETVHRAPATATDPQNGSDAHLRLLAAEVHGRLSRTRFAVEDVARVLIANRRDGLGADRIYRDKIGPHRDTTRNWIQLADEIEAERAASMAPVVRLRG</sequence>
<feature type="transmembrane region" description="Helical" evidence="2">
    <location>
        <begin position="230"/>
        <end position="251"/>
    </location>
</feature>
<evidence type="ECO:0008006" key="5">
    <source>
        <dbReference type="Google" id="ProtNLM"/>
    </source>
</evidence>
<keyword evidence="2" id="KW-0472">Membrane</keyword>
<feature type="region of interest" description="Disordered" evidence="1">
    <location>
        <begin position="368"/>
        <end position="467"/>
    </location>
</feature>
<feature type="transmembrane region" description="Helical" evidence="2">
    <location>
        <begin position="166"/>
        <end position="184"/>
    </location>
</feature>
<keyword evidence="2" id="KW-1133">Transmembrane helix</keyword>
<feature type="region of interest" description="Disordered" evidence="1">
    <location>
        <begin position="1"/>
        <end position="20"/>
    </location>
</feature>
<feature type="compositionally biased region" description="Basic and acidic residues" evidence="1">
    <location>
        <begin position="413"/>
        <end position="435"/>
    </location>
</feature>
<evidence type="ECO:0000313" key="3">
    <source>
        <dbReference type="EMBL" id="MBP2194558.1"/>
    </source>
</evidence>
<dbReference type="Proteomes" id="UP001519325">
    <property type="component" value="Unassembled WGS sequence"/>
</dbReference>
<gene>
    <name evidence="3" type="ORF">BJ987_007536</name>
</gene>
<keyword evidence="2" id="KW-0812">Transmembrane</keyword>
<feature type="compositionally biased region" description="Basic and acidic residues" evidence="1">
    <location>
        <begin position="380"/>
        <end position="390"/>
    </location>
</feature>
<feature type="transmembrane region" description="Helical" evidence="2">
    <location>
        <begin position="196"/>
        <end position="218"/>
    </location>
</feature>
<evidence type="ECO:0000256" key="1">
    <source>
        <dbReference type="SAM" id="MobiDB-lite"/>
    </source>
</evidence>
<evidence type="ECO:0000313" key="4">
    <source>
        <dbReference type="Proteomes" id="UP001519325"/>
    </source>
</evidence>
<keyword evidence="4" id="KW-1185">Reference proteome</keyword>
<dbReference type="RefSeq" id="WP_209899881.1">
    <property type="nucleotide sequence ID" value="NZ_JAGGMR010000002.1"/>
</dbReference>